<feature type="compositionally biased region" description="Polar residues" evidence="1">
    <location>
        <begin position="80"/>
        <end position="96"/>
    </location>
</feature>
<feature type="region of interest" description="Disordered" evidence="1">
    <location>
        <begin position="57"/>
        <end position="118"/>
    </location>
</feature>
<gene>
    <name evidence="2" type="ORF">OUZ56_024302</name>
</gene>
<name>A0ABR0B0L2_9CRUS</name>
<evidence type="ECO:0000256" key="1">
    <source>
        <dbReference type="SAM" id="MobiDB-lite"/>
    </source>
</evidence>
<keyword evidence="3" id="KW-1185">Reference proteome</keyword>
<accession>A0ABR0B0L2</accession>
<reference evidence="2 3" key="1">
    <citation type="journal article" date="2023" name="Nucleic Acids Res.">
        <title>The hologenome of Daphnia magna reveals possible DNA methylation and microbiome-mediated evolution of the host genome.</title>
        <authorList>
            <person name="Chaturvedi A."/>
            <person name="Li X."/>
            <person name="Dhandapani V."/>
            <person name="Marshall H."/>
            <person name="Kissane S."/>
            <person name="Cuenca-Cambronero M."/>
            <person name="Asole G."/>
            <person name="Calvet F."/>
            <person name="Ruiz-Romero M."/>
            <person name="Marangio P."/>
            <person name="Guigo R."/>
            <person name="Rago D."/>
            <person name="Mirbahai L."/>
            <person name="Eastwood N."/>
            <person name="Colbourne J.K."/>
            <person name="Zhou J."/>
            <person name="Mallon E."/>
            <person name="Orsini L."/>
        </authorList>
    </citation>
    <scope>NUCLEOTIDE SEQUENCE [LARGE SCALE GENOMIC DNA]</scope>
    <source>
        <strain evidence="2">LRV0_1</strain>
    </source>
</reference>
<feature type="compositionally biased region" description="Basic residues" evidence="1">
    <location>
        <begin position="21"/>
        <end position="31"/>
    </location>
</feature>
<evidence type="ECO:0000313" key="2">
    <source>
        <dbReference type="EMBL" id="KAK4030916.1"/>
    </source>
</evidence>
<feature type="compositionally biased region" description="Polar residues" evidence="1">
    <location>
        <begin position="32"/>
        <end position="44"/>
    </location>
</feature>
<protein>
    <submittedName>
        <fullName evidence="2">Uncharacterized protein</fullName>
    </submittedName>
</protein>
<feature type="region of interest" description="Disordered" evidence="1">
    <location>
        <begin position="18"/>
        <end position="44"/>
    </location>
</feature>
<organism evidence="2 3">
    <name type="scientific">Daphnia magna</name>
    <dbReference type="NCBI Taxonomy" id="35525"/>
    <lineage>
        <taxon>Eukaryota</taxon>
        <taxon>Metazoa</taxon>
        <taxon>Ecdysozoa</taxon>
        <taxon>Arthropoda</taxon>
        <taxon>Crustacea</taxon>
        <taxon>Branchiopoda</taxon>
        <taxon>Diplostraca</taxon>
        <taxon>Cladocera</taxon>
        <taxon>Anomopoda</taxon>
        <taxon>Daphniidae</taxon>
        <taxon>Daphnia</taxon>
    </lineage>
</organism>
<dbReference type="EMBL" id="JAOYFB010000039">
    <property type="protein sequence ID" value="KAK4030916.1"/>
    <property type="molecule type" value="Genomic_DNA"/>
</dbReference>
<sequence>MPLSFFDLIDWQVPTANCHKMNPKSKQRPKKSTNTSKSFPASRTPVVQHTVDIIIPLDSDSSIEEEAAVSPVTESVDPFATSSTEQNSTAPASTEPPSEELRRRPISPTGTFGKVRKHAYTRTSPYWKHFAVKHDENDELRIHCN</sequence>
<comment type="caution">
    <text evidence="2">The sequence shown here is derived from an EMBL/GenBank/DDBJ whole genome shotgun (WGS) entry which is preliminary data.</text>
</comment>
<evidence type="ECO:0000313" key="3">
    <source>
        <dbReference type="Proteomes" id="UP001234178"/>
    </source>
</evidence>
<proteinExistence type="predicted"/>
<dbReference type="Proteomes" id="UP001234178">
    <property type="component" value="Unassembled WGS sequence"/>
</dbReference>